<evidence type="ECO:0000313" key="3">
    <source>
        <dbReference type="Proteomes" id="UP000277671"/>
    </source>
</evidence>
<keyword evidence="3" id="KW-1185">Reference proteome</keyword>
<keyword evidence="1" id="KW-1133">Transmembrane helix</keyword>
<keyword evidence="1" id="KW-0812">Transmembrane</keyword>
<protein>
    <submittedName>
        <fullName evidence="2">Uncharacterized protein</fullName>
    </submittedName>
</protein>
<feature type="transmembrane region" description="Helical" evidence="1">
    <location>
        <begin position="31"/>
        <end position="53"/>
    </location>
</feature>
<evidence type="ECO:0000313" key="2">
    <source>
        <dbReference type="EMBL" id="RKR91049.1"/>
    </source>
</evidence>
<organism evidence="2 3">
    <name type="scientific">Micromonospora pisi</name>
    <dbReference type="NCBI Taxonomy" id="589240"/>
    <lineage>
        <taxon>Bacteria</taxon>
        <taxon>Bacillati</taxon>
        <taxon>Actinomycetota</taxon>
        <taxon>Actinomycetes</taxon>
        <taxon>Micromonosporales</taxon>
        <taxon>Micromonosporaceae</taxon>
        <taxon>Micromonospora</taxon>
    </lineage>
</organism>
<dbReference type="Proteomes" id="UP000277671">
    <property type="component" value="Unassembled WGS sequence"/>
</dbReference>
<dbReference type="EMBL" id="RBKT01000001">
    <property type="protein sequence ID" value="RKR91049.1"/>
    <property type="molecule type" value="Genomic_DNA"/>
</dbReference>
<dbReference type="AlphaFoldDB" id="A0A495JSK3"/>
<sequence length="91" mass="9556">MDEERDGRGRLVGEQIDAWDRAVRKARLRRSVLFAVVGACAWALLGAVGGLVLGGGVDVAVTMAAAGSLAGILIGAIQVGYAIYTHRDEYL</sequence>
<name>A0A495JSK3_9ACTN</name>
<keyword evidence="1" id="KW-0472">Membrane</keyword>
<proteinExistence type="predicted"/>
<comment type="caution">
    <text evidence="2">The sequence shown here is derived from an EMBL/GenBank/DDBJ whole genome shotgun (WGS) entry which is preliminary data.</text>
</comment>
<evidence type="ECO:0000256" key="1">
    <source>
        <dbReference type="SAM" id="Phobius"/>
    </source>
</evidence>
<gene>
    <name evidence="2" type="ORF">BDK92_5433</name>
</gene>
<feature type="transmembrane region" description="Helical" evidence="1">
    <location>
        <begin position="59"/>
        <end position="84"/>
    </location>
</feature>
<reference evidence="2 3" key="1">
    <citation type="submission" date="2018-10" db="EMBL/GenBank/DDBJ databases">
        <title>Sequencing the genomes of 1000 actinobacteria strains.</title>
        <authorList>
            <person name="Klenk H.-P."/>
        </authorList>
    </citation>
    <scope>NUCLEOTIDE SEQUENCE [LARGE SCALE GENOMIC DNA]</scope>
    <source>
        <strain evidence="2 3">DSM 45175</strain>
    </source>
</reference>
<accession>A0A495JSK3</accession>